<evidence type="ECO:0000256" key="1">
    <source>
        <dbReference type="SAM" id="MobiDB-lite"/>
    </source>
</evidence>
<proteinExistence type="predicted"/>
<feature type="compositionally biased region" description="Basic and acidic residues" evidence="1">
    <location>
        <begin position="275"/>
        <end position="287"/>
    </location>
</feature>
<keyword evidence="3" id="KW-1185">Reference proteome</keyword>
<dbReference type="Proteomes" id="UP000516117">
    <property type="component" value="Chromosome"/>
</dbReference>
<organism evidence="2 3">
    <name type="scientific">Tessaracoccus defluvii</name>
    <dbReference type="NCBI Taxonomy" id="1285901"/>
    <lineage>
        <taxon>Bacteria</taxon>
        <taxon>Bacillati</taxon>
        <taxon>Actinomycetota</taxon>
        <taxon>Actinomycetes</taxon>
        <taxon>Propionibacteriales</taxon>
        <taxon>Propionibacteriaceae</taxon>
        <taxon>Tessaracoccus</taxon>
    </lineage>
</organism>
<accession>A0A7H0H2S5</accession>
<protein>
    <submittedName>
        <fullName evidence="2">Uncharacterized protein</fullName>
    </submittedName>
</protein>
<name>A0A7H0H2S5_9ACTN</name>
<reference evidence="2 3" key="1">
    <citation type="submission" date="2020-08" db="EMBL/GenBank/DDBJ databases">
        <title>Genome sequence of Tessaracoccus defluvii JCM 17540T.</title>
        <authorList>
            <person name="Hyun D.-W."/>
            <person name="Bae J.-W."/>
        </authorList>
    </citation>
    <scope>NUCLEOTIDE SEQUENCE [LARGE SCALE GENOMIC DNA]</scope>
    <source>
        <strain evidence="2 3">JCM 17540</strain>
    </source>
</reference>
<dbReference type="AlphaFoldDB" id="A0A7H0H2S5"/>
<dbReference type="KEGG" id="tdf:H9L22_11070"/>
<evidence type="ECO:0000313" key="2">
    <source>
        <dbReference type="EMBL" id="QNP54841.1"/>
    </source>
</evidence>
<sequence>MSATERDECQEWLRSLSRWRMVGVRGAGLTASDVVKHLVAPELERHRRRGRGGPEGPAEAGVLEEELGEVEDAVNQHLLLARAALDDGMDVAVERNLDVTALQVGQSVLRAMGHAIRAGRHVTEADAAAYVAARLEKAPPARRSLPRSEFARAYGQVFEARWRAVGEANLRDFPHDEAGLGPDEPPPLVRPGRENQLRGTGRSVYSRYHLAARDDEVVGDAHVVARGEVDRACGRWGLLLEGTFVVLRSLWSGLAHAPMDRGDVHPGAGEFSPEWQREPGPLRESPAEHPLAPSGSHVHGELAAYAQALLATYLRREPSGRLLRVTHRVDEAQDDALRRGWMQCLTEDRRDVQPDAGQAMTIVRIAVFKGIPTGQDLRRKLVPNHPLLDDDTLRTASIGYVARIGTQRSLRLFQGDATEARQYTEAALGGAMLPLDQLLKIGRGLDLPDPEDEEGAEDDQ</sequence>
<dbReference type="RefSeq" id="WP_187719977.1">
    <property type="nucleotide sequence ID" value="NZ_BAABBL010000004.1"/>
</dbReference>
<feature type="region of interest" description="Disordered" evidence="1">
    <location>
        <begin position="262"/>
        <end position="293"/>
    </location>
</feature>
<dbReference type="EMBL" id="CP060789">
    <property type="protein sequence ID" value="QNP54841.1"/>
    <property type="molecule type" value="Genomic_DNA"/>
</dbReference>
<gene>
    <name evidence="2" type="ORF">H9L22_11070</name>
</gene>
<evidence type="ECO:0000313" key="3">
    <source>
        <dbReference type="Proteomes" id="UP000516117"/>
    </source>
</evidence>
<feature type="region of interest" description="Disordered" evidence="1">
    <location>
        <begin position="173"/>
        <end position="198"/>
    </location>
</feature>